<dbReference type="CDD" id="cd03677">
    <property type="entry name" value="MM_CoA_mutase_beta"/>
    <property type="match status" value="1"/>
</dbReference>
<reference evidence="3" key="1">
    <citation type="journal article" date="2019" name="Int. J. Syst. Evol. Microbiol.">
        <title>The Global Catalogue of Microorganisms (GCM) 10K type strain sequencing project: providing services to taxonomists for standard genome sequencing and annotation.</title>
        <authorList>
            <consortium name="The Broad Institute Genomics Platform"/>
            <consortium name="The Broad Institute Genome Sequencing Center for Infectious Disease"/>
            <person name="Wu L."/>
            <person name="Ma J."/>
        </authorList>
    </citation>
    <scope>NUCLEOTIDE SEQUENCE [LARGE SCALE GENOMIC DNA]</scope>
    <source>
        <strain evidence="3">CCM 8681</strain>
    </source>
</reference>
<evidence type="ECO:0000259" key="1">
    <source>
        <dbReference type="Pfam" id="PF01642"/>
    </source>
</evidence>
<gene>
    <name evidence="2" type="primary">mutA</name>
    <name evidence="2" type="ORF">GCM10011444_14870</name>
</gene>
<dbReference type="SUPFAM" id="SSF51703">
    <property type="entry name" value="Cobalamin (vitamin B12)-dependent enzymes"/>
    <property type="match status" value="1"/>
</dbReference>
<accession>A0ABQ2BZF6</accession>
<comment type="caution">
    <text evidence="2">The sequence shown here is derived from an EMBL/GenBank/DDBJ whole genome shotgun (WGS) entry which is preliminary data.</text>
</comment>
<dbReference type="RefSeq" id="WP_188374055.1">
    <property type="nucleotide sequence ID" value="NZ_BMDQ01000001.1"/>
</dbReference>
<sequence length="453" mass="51509">MSKSLFKDFNPVSSKEWKQKIQVDLKGADYNDALIWKTSEGIDVKPFYHSDEFDKYPNISNTEATNWKISQSIDVTDIIEANSAAIEALSKGAEHIVFNLKNEDVKLQELLSGIDTPIHINPKKLSIELIEEISELNKSNSITLNNDIIGNLVRTGNWYTNLKEDHTIFESSVKNTNQLYIDLSCYQNAGATNIQQLAYALAHINEYLNHLENPISKESKASLKVTFNISVGSNYFFEIAKLRALRQLWSSLASAYAINQDCTIAVTPSKRNKTIYDYNVNMLRTTTECMSAVLGGANIIYNQPYNQLFQETTEFGERISRNQLLILKSESYFNAVNNPSDGSYYIEQLTTQLGEKALKLFKNIEANGGFLDQLKEGTIQRKLKESAQKEQEAFNNGDITLLGTNKHPNLADKMKNTLEKHPFLKIEKRKTIIEPIIEKRLSENLEVKRLNEE</sequence>
<name>A0ABQ2BZF6_9FLAO</name>
<evidence type="ECO:0000313" key="3">
    <source>
        <dbReference type="Proteomes" id="UP000624701"/>
    </source>
</evidence>
<dbReference type="InterPro" id="IPR006099">
    <property type="entry name" value="MeMalonylCoA_mutase_a/b_cat"/>
</dbReference>
<protein>
    <submittedName>
        <fullName evidence="2">Methylmalonyl-CoA mutase</fullName>
    </submittedName>
</protein>
<dbReference type="Proteomes" id="UP000624701">
    <property type="component" value="Unassembled WGS sequence"/>
</dbReference>
<dbReference type="PANTHER" id="PTHR48101">
    <property type="entry name" value="METHYLMALONYL-COA MUTASE, MITOCHONDRIAL-RELATED"/>
    <property type="match status" value="1"/>
</dbReference>
<dbReference type="EMBL" id="BMDQ01000001">
    <property type="protein sequence ID" value="GGI57178.1"/>
    <property type="molecule type" value="Genomic_DNA"/>
</dbReference>
<dbReference type="InterPro" id="IPR016176">
    <property type="entry name" value="Cbl-dep_enz_cat"/>
</dbReference>
<dbReference type="PANTHER" id="PTHR48101:SF1">
    <property type="entry name" value="METHYLMALONYL-COA MUTASE, LARGE SUBUNIT"/>
    <property type="match status" value="1"/>
</dbReference>
<feature type="domain" description="Methylmalonyl-CoA mutase alpha/beta chain catalytic" evidence="1">
    <location>
        <begin position="143"/>
        <end position="421"/>
    </location>
</feature>
<organism evidence="2 3">
    <name type="scientific">Winogradskyella haliclonae</name>
    <dbReference type="NCBI Taxonomy" id="2048558"/>
    <lineage>
        <taxon>Bacteria</taxon>
        <taxon>Pseudomonadati</taxon>
        <taxon>Bacteroidota</taxon>
        <taxon>Flavobacteriia</taxon>
        <taxon>Flavobacteriales</taxon>
        <taxon>Flavobacteriaceae</taxon>
        <taxon>Winogradskyella</taxon>
    </lineage>
</organism>
<proteinExistence type="predicted"/>
<dbReference type="Gene3D" id="3.20.20.240">
    <property type="entry name" value="Methylmalonyl-CoA mutase"/>
    <property type="match status" value="1"/>
</dbReference>
<keyword evidence="3" id="KW-1185">Reference proteome</keyword>
<evidence type="ECO:0000313" key="2">
    <source>
        <dbReference type="EMBL" id="GGI57178.1"/>
    </source>
</evidence>
<dbReference type="Pfam" id="PF01642">
    <property type="entry name" value="MM_CoA_mutase"/>
    <property type="match status" value="1"/>
</dbReference>